<dbReference type="PROSITE" id="PS50005">
    <property type="entry name" value="TPR"/>
    <property type="match status" value="1"/>
</dbReference>
<organism evidence="2 3">
    <name type="scientific">Enteractinococcus helveticum</name>
    <dbReference type="NCBI Taxonomy" id="1837282"/>
    <lineage>
        <taxon>Bacteria</taxon>
        <taxon>Bacillati</taxon>
        <taxon>Actinomycetota</taxon>
        <taxon>Actinomycetes</taxon>
        <taxon>Micrococcales</taxon>
        <taxon>Micrococcaceae</taxon>
    </lineage>
</organism>
<evidence type="ECO:0000256" key="1">
    <source>
        <dbReference type="PROSITE-ProRule" id="PRU00339"/>
    </source>
</evidence>
<dbReference type="AlphaFoldDB" id="A0A921FLY8"/>
<comment type="caution">
    <text evidence="2">The sequence shown here is derived from an EMBL/GenBank/DDBJ whole genome shotgun (WGS) entry which is preliminary data.</text>
</comment>
<dbReference type="RefSeq" id="WP_303904823.1">
    <property type="nucleotide sequence ID" value="NZ_DYXC01000072.1"/>
</dbReference>
<feature type="repeat" description="TPR" evidence="1">
    <location>
        <begin position="170"/>
        <end position="203"/>
    </location>
</feature>
<dbReference type="InterPro" id="IPR036249">
    <property type="entry name" value="Thioredoxin-like_sf"/>
</dbReference>
<dbReference type="InterPro" id="IPR011990">
    <property type="entry name" value="TPR-like_helical_dom_sf"/>
</dbReference>
<dbReference type="SUPFAM" id="SSF52833">
    <property type="entry name" value="Thioredoxin-like"/>
    <property type="match status" value="1"/>
</dbReference>
<reference evidence="2" key="1">
    <citation type="journal article" date="2021" name="PeerJ">
        <title>Extensive microbial diversity within the chicken gut microbiome revealed by metagenomics and culture.</title>
        <authorList>
            <person name="Gilroy R."/>
            <person name="Ravi A."/>
            <person name="Getino M."/>
            <person name="Pursley I."/>
            <person name="Horton D.L."/>
            <person name="Alikhan N.F."/>
            <person name="Baker D."/>
            <person name="Gharbi K."/>
            <person name="Hall N."/>
            <person name="Watson M."/>
            <person name="Adriaenssens E.M."/>
            <person name="Foster-Nyarko E."/>
            <person name="Jarju S."/>
            <person name="Secka A."/>
            <person name="Antonio M."/>
            <person name="Oren A."/>
            <person name="Chaudhuri R.R."/>
            <person name="La Ragione R."/>
            <person name="Hildebrand F."/>
            <person name="Pallen M.J."/>
        </authorList>
    </citation>
    <scope>NUCLEOTIDE SEQUENCE</scope>
    <source>
        <strain evidence="2">ChiHjej13B12-14962</strain>
    </source>
</reference>
<evidence type="ECO:0000313" key="2">
    <source>
        <dbReference type="EMBL" id="HJF14508.1"/>
    </source>
</evidence>
<name>A0A921FLY8_9MICC</name>
<dbReference type="Pfam" id="PF14561">
    <property type="entry name" value="TPR_20"/>
    <property type="match status" value="1"/>
</dbReference>
<proteinExistence type="predicted"/>
<evidence type="ECO:0000313" key="3">
    <source>
        <dbReference type="Proteomes" id="UP000703315"/>
    </source>
</evidence>
<dbReference type="Pfam" id="PF13428">
    <property type="entry name" value="TPR_14"/>
    <property type="match status" value="1"/>
</dbReference>
<sequence length="306" mass="32705">MTQQPDSTPSHSRDAIDLTQLSSAHSADAQGGTQRSWVLPDVDQQSLQDLLQHAATVPVIIHLAVPSNPASDQIDAVLQPAIDARAGRMVMGRIDTEKHPQLLQMFGVPAGPMVVALVGQQALPLFNAPVAAEQLEQLLDEINASAVQSGMAGTVPPLVEATDADGEAVLPPLHQEAEAALQAENYDDAIAAYDKALAENPQDDEAVRGKARVGLMQRTRDMDVQQVRANAADNPNDVAAQTAVADLDLLGGHVQDAFDRLVKFIARSAGEDKDTARMHLLELYSIVGEQDERVASSRRKLAATLF</sequence>
<dbReference type="Gene3D" id="1.25.40.10">
    <property type="entry name" value="Tetratricopeptide repeat domain"/>
    <property type="match status" value="1"/>
</dbReference>
<reference evidence="2" key="2">
    <citation type="submission" date="2021-09" db="EMBL/GenBank/DDBJ databases">
        <authorList>
            <person name="Gilroy R."/>
        </authorList>
    </citation>
    <scope>NUCLEOTIDE SEQUENCE</scope>
    <source>
        <strain evidence="2">ChiHjej13B12-14962</strain>
    </source>
</reference>
<accession>A0A921FLY8</accession>
<keyword evidence="1" id="KW-0802">TPR repeat</keyword>
<dbReference type="SUPFAM" id="SSF48452">
    <property type="entry name" value="TPR-like"/>
    <property type="match status" value="1"/>
</dbReference>
<gene>
    <name evidence="2" type="ORF">K8V32_06830</name>
</gene>
<dbReference type="InterPro" id="IPR019734">
    <property type="entry name" value="TPR_rpt"/>
</dbReference>
<dbReference type="EMBL" id="DYXC01000072">
    <property type="protein sequence ID" value="HJF14508.1"/>
    <property type="molecule type" value="Genomic_DNA"/>
</dbReference>
<dbReference type="Proteomes" id="UP000703315">
    <property type="component" value="Unassembled WGS sequence"/>
</dbReference>
<protein>
    <submittedName>
        <fullName evidence="2">Tetratricopeptide repeat protein</fullName>
    </submittedName>
</protein>